<gene>
    <name evidence="8" type="ORF">ACFPRH_25315</name>
</gene>
<sequence length="1081" mass="113205">MGEETAGSGRKGLPGHRITLITGDRVRVDARGEVVGVEPAKGREKVPIHTRTGQGRTLVIPSDAQRLVGDGTLDERLFDITELNRRESRAVYGDGVKVIVGYRDTAAREAGSGIRAAAGTARTLASLNADAVTVPARDAAAFWESLTRTADGGGGRGVTAGVDRISLDGVYTARAAAGTARTAASDAHRRAGYDGTGVKIAVLDSGVDETHRDLAGRVVAERNFSRSPDSEDRYGQGTQVASVAAGSGAASNGAHRGVAPGAEVLSGKVLDDRGRTTASTIIAGIDWAVARGADIVNLSLMGSGRDENDPLETHVDRVTAERGVLFAVAAGDDGPDPRSIASPGRAEGALTVGAVDGQGRIAGFSAVGPREGGGVKPDLTAPGVDITAAAAPGTSDGQSPPGHVSFSGTAAATPHAAGVAALLKQRHPKWKAAELKSVLTGSAKNGTHKHTPFEQGAGRVAADRALEQRVFAERSTVTFGTQRYPHTDDTPVTRSIDYRNTGGEDLTLDLTVTADGPDGRPAPEGFFTLGRNRITVPAGGTASVELTADTRLGGGVNGDYAATVVASGGGQSVRTTAGVEREVESYDLTVRHIDRHGKPGRDFRTVLGTLRLDNPKFHRLKPGDESGSSTIRLPRGTYRLDSIHAADPRDSTKGYDWLSQPKLSVDRHMTFTVDARTTRPVDITPPDAKAKSSHVSVFSSVRFSEEWNVVEDIGAVSFKNFRTAHIGPDVTDGSLTQSWTGHWSKGNSVQYSTVHGGPVQRFATGHVKRFKARDMATVRIGAGASAPGKRMGGTVLGQLPHGLAARSHGISPQPAPGVRTLYLSAVGGATWELTADQYGKSGDRAEARYYFPRDEAFRAGKTYTRTVNTPVFAPRIADGEGVFREEDSITGALPVFSDGAGNEGWSTYSSVKTTLHRGKTRIGENNDPLTGDESFAVGPADAPYTLSTSVTRSPELAKAGSRIDASWTFRSKRPGTEEKVALPVSVARLKAAVSPDGTAPAGRTQRVPVTVQGAAAGGNLRSLEVSASYDHGRTWKKLPVTRGGVTVGNPAKGKAITFRSVVTDKKGNQGTVTLYDAYYGK</sequence>
<evidence type="ECO:0000313" key="9">
    <source>
        <dbReference type="Proteomes" id="UP001596160"/>
    </source>
</evidence>
<dbReference type="PANTHER" id="PTHR43806">
    <property type="entry name" value="PEPTIDASE S8"/>
    <property type="match status" value="1"/>
</dbReference>
<dbReference type="InterPro" id="IPR034213">
    <property type="entry name" value="S8_Vpr-like"/>
</dbReference>
<comment type="caution">
    <text evidence="8">The sequence shown here is derived from an EMBL/GenBank/DDBJ whole genome shotgun (WGS) entry which is preliminary data.</text>
</comment>
<dbReference type="PANTHER" id="PTHR43806:SF65">
    <property type="entry name" value="SERINE PROTEASE APRX"/>
    <property type="match status" value="1"/>
</dbReference>
<dbReference type="Pfam" id="PF00082">
    <property type="entry name" value="Peptidase_S8"/>
    <property type="match status" value="1"/>
</dbReference>
<dbReference type="InterPro" id="IPR036852">
    <property type="entry name" value="Peptidase_S8/S53_dom_sf"/>
</dbReference>
<dbReference type="PROSITE" id="PS00136">
    <property type="entry name" value="SUBTILASE_ASP"/>
    <property type="match status" value="1"/>
</dbReference>
<dbReference type="CDD" id="cd07474">
    <property type="entry name" value="Peptidases_S8_subtilisin_Vpr-like"/>
    <property type="match status" value="1"/>
</dbReference>
<dbReference type="EMBL" id="JBHSKP010000019">
    <property type="protein sequence ID" value="MFC5155058.1"/>
    <property type="molecule type" value="Genomic_DNA"/>
</dbReference>
<dbReference type="InterPro" id="IPR017297">
    <property type="entry name" value="Peptidase_S8A_DPH-A"/>
</dbReference>
<comment type="similarity">
    <text evidence="1 5">Belongs to the peptidase S8 family.</text>
</comment>
<reference evidence="9" key="1">
    <citation type="journal article" date="2019" name="Int. J. Syst. Evol. Microbiol.">
        <title>The Global Catalogue of Microorganisms (GCM) 10K type strain sequencing project: providing services to taxonomists for standard genome sequencing and annotation.</title>
        <authorList>
            <consortium name="The Broad Institute Genomics Platform"/>
            <consortium name="The Broad Institute Genome Sequencing Center for Infectious Disease"/>
            <person name="Wu L."/>
            <person name="Ma J."/>
        </authorList>
    </citation>
    <scope>NUCLEOTIDE SEQUENCE [LARGE SCALE GENOMIC DNA]</scope>
    <source>
        <strain evidence="9">PCU 266</strain>
    </source>
</reference>
<dbReference type="PIRSF" id="PIRSF037854">
    <property type="entry name" value="Dihydropyridine_esterase"/>
    <property type="match status" value="1"/>
</dbReference>
<dbReference type="PROSITE" id="PS51892">
    <property type="entry name" value="SUBTILASE"/>
    <property type="match status" value="1"/>
</dbReference>
<organism evidence="8 9">
    <name type="scientific">Streptomyces amakusaensis</name>
    <dbReference type="NCBI Taxonomy" id="67271"/>
    <lineage>
        <taxon>Bacteria</taxon>
        <taxon>Bacillati</taxon>
        <taxon>Actinomycetota</taxon>
        <taxon>Actinomycetes</taxon>
        <taxon>Kitasatosporales</taxon>
        <taxon>Streptomycetaceae</taxon>
        <taxon>Streptomyces</taxon>
    </lineage>
</organism>
<evidence type="ECO:0000256" key="4">
    <source>
        <dbReference type="ARBA" id="ARBA00022825"/>
    </source>
</evidence>
<evidence type="ECO:0000313" key="8">
    <source>
        <dbReference type="EMBL" id="MFC5155058.1"/>
    </source>
</evidence>
<evidence type="ECO:0000256" key="1">
    <source>
        <dbReference type="ARBA" id="ARBA00011073"/>
    </source>
</evidence>
<keyword evidence="4" id="KW-0720">Serine protease</keyword>
<feature type="region of interest" description="Disordered" evidence="6">
    <location>
        <begin position="389"/>
        <end position="409"/>
    </location>
</feature>
<dbReference type="PRINTS" id="PR00723">
    <property type="entry name" value="SUBTILISIN"/>
</dbReference>
<keyword evidence="9" id="KW-1185">Reference proteome</keyword>
<feature type="domain" description="Peptidase S8/S53" evidence="7">
    <location>
        <begin position="195"/>
        <end position="458"/>
    </location>
</feature>
<dbReference type="InterPro" id="IPR000209">
    <property type="entry name" value="Peptidase_S8/S53_dom"/>
</dbReference>
<dbReference type="Gene3D" id="3.40.50.200">
    <property type="entry name" value="Peptidase S8/S53 domain"/>
    <property type="match status" value="1"/>
</dbReference>
<keyword evidence="3" id="KW-0378">Hydrolase</keyword>
<keyword evidence="2" id="KW-0645">Protease</keyword>
<dbReference type="RefSeq" id="WP_344474561.1">
    <property type="nucleotide sequence ID" value="NZ_BAAASB010000004.1"/>
</dbReference>
<comment type="caution">
    <text evidence="5">Lacks conserved residue(s) required for the propagation of feature annotation.</text>
</comment>
<proteinExistence type="inferred from homology"/>
<protein>
    <submittedName>
        <fullName evidence="8">S8 family serine peptidase</fullName>
    </submittedName>
</protein>
<dbReference type="SUPFAM" id="SSF52743">
    <property type="entry name" value="Subtilisin-like"/>
    <property type="match status" value="1"/>
</dbReference>
<dbReference type="Proteomes" id="UP001596160">
    <property type="component" value="Unassembled WGS sequence"/>
</dbReference>
<dbReference type="InterPro" id="IPR015500">
    <property type="entry name" value="Peptidase_S8_subtilisin-rel"/>
</dbReference>
<evidence type="ECO:0000256" key="2">
    <source>
        <dbReference type="ARBA" id="ARBA00022670"/>
    </source>
</evidence>
<name>A0ABW0AMU1_9ACTN</name>
<evidence type="ECO:0000256" key="5">
    <source>
        <dbReference type="PROSITE-ProRule" id="PRU01240"/>
    </source>
</evidence>
<dbReference type="InterPro" id="IPR023827">
    <property type="entry name" value="Peptidase_S8_Asp-AS"/>
</dbReference>
<evidence type="ECO:0000256" key="6">
    <source>
        <dbReference type="SAM" id="MobiDB-lite"/>
    </source>
</evidence>
<dbReference type="InterPro" id="IPR050131">
    <property type="entry name" value="Peptidase_S8_subtilisin-like"/>
</dbReference>
<accession>A0ABW0AMU1</accession>
<evidence type="ECO:0000259" key="7">
    <source>
        <dbReference type="Pfam" id="PF00082"/>
    </source>
</evidence>
<evidence type="ECO:0000256" key="3">
    <source>
        <dbReference type="ARBA" id="ARBA00022801"/>
    </source>
</evidence>